<dbReference type="Pfam" id="PF00929">
    <property type="entry name" value="RNase_T"/>
    <property type="match status" value="1"/>
</dbReference>
<dbReference type="SUPFAM" id="SSF53098">
    <property type="entry name" value="Ribonuclease H-like"/>
    <property type="match status" value="1"/>
</dbReference>
<evidence type="ECO:0000313" key="6">
    <source>
        <dbReference type="Proteomes" id="UP000694701"/>
    </source>
</evidence>
<dbReference type="PANTHER" id="PTHR23044">
    <property type="entry name" value="3'-5' EXONUCLEASE ERI1-RELATED"/>
    <property type="match status" value="1"/>
</dbReference>
<dbReference type="GO" id="GO:0003676">
    <property type="term" value="F:nucleic acid binding"/>
    <property type="evidence" value="ECO:0007669"/>
    <property type="project" value="InterPro"/>
</dbReference>
<dbReference type="Proteomes" id="UP000694701">
    <property type="component" value="Unplaced"/>
</dbReference>
<keyword evidence="3" id="KW-0269">Exonuclease</keyword>
<dbReference type="InterPro" id="IPR013520">
    <property type="entry name" value="Ribonucl_H"/>
</dbReference>
<keyword evidence="2" id="KW-0378">Hydrolase</keyword>
<dbReference type="CDD" id="cd06133">
    <property type="entry name" value="ERI-1_3'hExo_like"/>
    <property type="match status" value="1"/>
</dbReference>
<dbReference type="InterPro" id="IPR036397">
    <property type="entry name" value="RNaseH_sf"/>
</dbReference>
<dbReference type="SMART" id="SM00479">
    <property type="entry name" value="EXOIII"/>
    <property type="match status" value="1"/>
</dbReference>
<dbReference type="AlphaFoldDB" id="A0A8C2FJS9"/>
<sequence>IFVRCVIRELGLIRKRTHSSGAHQRPSVCKQRFSFLIIIDFESTCWREKSSCGQEIIEFPAVLLNVSNGEVESEFHSYVQPQEHPVLSAFCTELTGITQDQVDSAPPLHICLSRFTRWLHSLQQERGMVFETDSTGPAPSRHPCAFVTWSDWDLGVCLLYECKRKQLSVPEALKSWIDLRATYRVHTHTHTHTHTHQRQTHEQPSPLGNYELQFHLTDSEVTQNLFKFSQITSSFTVSVHLKTFLPRIHENTTTHACGADDAGAAILIVIFVYSLRTKSILVAS</sequence>
<proteinExistence type="predicted"/>
<dbReference type="InterPro" id="IPR051274">
    <property type="entry name" value="3-5_Exoribonuclease"/>
</dbReference>
<protein>
    <recommendedName>
        <fullName evidence="4">Exonuclease domain-containing protein</fullName>
    </recommendedName>
</protein>
<evidence type="ECO:0000256" key="3">
    <source>
        <dbReference type="ARBA" id="ARBA00022839"/>
    </source>
</evidence>
<organism evidence="5 6">
    <name type="scientific">Cyprinus carpio</name>
    <name type="common">Common carp</name>
    <dbReference type="NCBI Taxonomy" id="7962"/>
    <lineage>
        <taxon>Eukaryota</taxon>
        <taxon>Metazoa</taxon>
        <taxon>Chordata</taxon>
        <taxon>Craniata</taxon>
        <taxon>Vertebrata</taxon>
        <taxon>Euteleostomi</taxon>
        <taxon>Actinopterygii</taxon>
        <taxon>Neopterygii</taxon>
        <taxon>Teleostei</taxon>
        <taxon>Ostariophysi</taxon>
        <taxon>Cypriniformes</taxon>
        <taxon>Cyprinidae</taxon>
        <taxon>Cyprininae</taxon>
        <taxon>Cyprinus</taxon>
    </lineage>
</organism>
<evidence type="ECO:0000259" key="4">
    <source>
        <dbReference type="SMART" id="SM00479"/>
    </source>
</evidence>
<evidence type="ECO:0000256" key="2">
    <source>
        <dbReference type="ARBA" id="ARBA00022801"/>
    </source>
</evidence>
<accession>A0A8C2FJS9</accession>
<dbReference type="GO" id="GO:0000175">
    <property type="term" value="F:3'-5'-RNA exonuclease activity"/>
    <property type="evidence" value="ECO:0007669"/>
    <property type="project" value="InterPro"/>
</dbReference>
<dbReference type="InterPro" id="IPR047201">
    <property type="entry name" value="ERI-1_3'hExo-like"/>
</dbReference>
<dbReference type="InterPro" id="IPR012337">
    <property type="entry name" value="RNaseH-like_sf"/>
</dbReference>
<evidence type="ECO:0000256" key="1">
    <source>
        <dbReference type="ARBA" id="ARBA00022722"/>
    </source>
</evidence>
<keyword evidence="1" id="KW-0540">Nuclease</keyword>
<feature type="domain" description="Exonuclease" evidence="4">
    <location>
        <begin position="35"/>
        <end position="235"/>
    </location>
</feature>
<evidence type="ECO:0000313" key="5">
    <source>
        <dbReference type="Ensembl" id="ENSCCRP00020056675.1"/>
    </source>
</evidence>
<reference evidence="5" key="1">
    <citation type="submission" date="2025-08" db="UniProtKB">
        <authorList>
            <consortium name="Ensembl"/>
        </authorList>
    </citation>
    <scope>IDENTIFICATION</scope>
</reference>
<dbReference type="Ensembl" id="ENSCCRT00020062495.1">
    <property type="protein sequence ID" value="ENSCCRP00020056675.1"/>
    <property type="gene ID" value="ENSCCRG00020026935.1"/>
</dbReference>
<dbReference type="Gene3D" id="3.30.420.10">
    <property type="entry name" value="Ribonuclease H-like superfamily/Ribonuclease H"/>
    <property type="match status" value="1"/>
</dbReference>
<dbReference type="PANTHER" id="PTHR23044:SF61">
    <property type="entry name" value="3'-5' EXORIBONUCLEASE 1-RELATED"/>
    <property type="match status" value="1"/>
</dbReference>
<name>A0A8C2FJS9_CYPCA</name>